<dbReference type="AlphaFoldDB" id="A0A6N2NHF4"/>
<reference evidence="2" key="1">
    <citation type="submission" date="2019-03" db="EMBL/GenBank/DDBJ databases">
        <authorList>
            <person name="Mank J."/>
            <person name="Almeida P."/>
        </authorList>
    </citation>
    <scope>NUCLEOTIDE SEQUENCE</scope>
    <source>
        <strain evidence="2">78183</strain>
    </source>
</reference>
<evidence type="ECO:0000313" key="2">
    <source>
        <dbReference type="EMBL" id="VFU63993.1"/>
    </source>
</evidence>
<accession>A0A6N2NHF4</accession>
<sequence>MESRRSWDEPPLSISAGNWNWQMQSEDTENALMWFIRQLTGQYFLISTAMWPANHIRIGDLCHSNNQQIYFGKNSKGGGSSSLLRNDEDGFLGNQI</sequence>
<dbReference type="EMBL" id="CAADRP010002240">
    <property type="protein sequence ID" value="VFU63993.1"/>
    <property type="molecule type" value="Genomic_DNA"/>
</dbReference>
<gene>
    <name evidence="2" type="ORF">SVIM_LOCUS489086</name>
</gene>
<protein>
    <submittedName>
        <fullName evidence="2">Uncharacterized protein</fullName>
    </submittedName>
</protein>
<proteinExistence type="predicted"/>
<name>A0A6N2NHF4_SALVM</name>
<evidence type="ECO:0000256" key="1">
    <source>
        <dbReference type="SAM" id="MobiDB-lite"/>
    </source>
</evidence>
<organism evidence="2">
    <name type="scientific">Salix viminalis</name>
    <name type="common">Common osier</name>
    <name type="synonym">Basket willow</name>
    <dbReference type="NCBI Taxonomy" id="40686"/>
    <lineage>
        <taxon>Eukaryota</taxon>
        <taxon>Viridiplantae</taxon>
        <taxon>Streptophyta</taxon>
        <taxon>Embryophyta</taxon>
        <taxon>Tracheophyta</taxon>
        <taxon>Spermatophyta</taxon>
        <taxon>Magnoliopsida</taxon>
        <taxon>eudicotyledons</taxon>
        <taxon>Gunneridae</taxon>
        <taxon>Pentapetalae</taxon>
        <taxon>rosids</taxon>
        <taxon>fabids</taxon>
        <taxon>Malpighiales</taxon>
        <taxon>Salicaceae</taxon>
        <taxon>Saliceae</taxon>
        <taxon>Salix</taxon>
    </lineage>
</organism>
<feature type="region of interest" description="Disordered" evidence="1">
    <location>
        <begin position="73"/>
        <end position="96"/>
    </location>
</feature>